<dbReference type="InterPro" id="IPR020889">
    <property type="entry name" value="LipoPS_assembly_LptD"/>
</dbReference>
<keyword evidence="6" id="KW-1185">Reference proteome</keyword>
<feature type="domain" description="LptD C-terminal" evidence="4">
    <location>
        <begin position="365"/>
        <end position="742"/>
    </location>
</feature>
<evidence type="ECO:0000256" key="3">
    <source>
        <dbReference type="SAM" id="MobiDB-lite"/>
    </source>
</evidence>
<evidence type="ECO:0000313" key="5">
    <source>
        <dbReference type="EMBL" id="PWK38470.1"/>
    </source>
</evidence>
<keyword evidence="2" id="KW-0472">Membrane</keyword>
<name>A0A316FLD7_9BURK</name>
<evidence type="ECO:0000313" key="6">
    <source>
        <dbReference type="Proteomes" id="UP000245754"/>
    </source>
</evidence>
<gene>
    <name evidence="2" type="primary">lptD</name>
    <name evidence="5" type="ORF">C7419_1012367</name>
</gene>
<protein>
    <recommendedName>
        <fullName evidence="2">LPS-assembly protein LptD</fullName>
    </recommendedName>
</protein>
<organism evidence="5 6">
    <name type="scientific">Cupriavidus plantarum</name>
    <dbReference type="NCBI Taxonomy" id="942865"/>
    <lineage>
        <taxon>Bacteria</taxon>
        <taxon>Pseudomonadati</taxon>
        <taxon>Pseudomonadota</taxon>
        <taxon>Betaproteobacteria</taxon>
        <taxon>Burkholderiales</taxon>
        <taxon>Burkholderiaceae</taxon>
        <taxon>Cupriavidus</taxon>
    </lineage>
</organism>
<proteinExistence type="inferred from homology"/>
<evidence type="ECO:0000256" key="2">
    <source>
        <dbReference type="HAMAP-Rule" id="MF_01411"/>
    </source>
</evidence>
<dbReference type="InterPro" id="IPR007543">
    <property type="entry name" value="LptD_C"/>
</dbReference>
<comment type="subcellular location">
    <subcellularLocation>
        <location evidence="2">Cell outer membrane</location>
    </subcellularLocation>
</comment>
<dbReference type="Pfam" id="PF04453">
    <property type="entry name" value="LptD"/>
    <property type="match status" value="1"/>
</dbReference>
<dbReference type="EMBL" id="QGGT01000001">
    <property type="protein sequence ID" value="PWK38470.1"/>
    <property type="molecule type" value="Genomic_DNA"/>
</dbReference>
<dbReference type="GO" id="GO:1990351">
    <property type="term" value="C:transporter complex"/>
    <property type="evidence" value="ECO:0007669"/>
    <property type="project" value="TreeGrafter"/>
</dbReference>
<dbReference type="HAMAP" id="MF_01411">
    <property type="entry name" value="LPS_assembly_LptD"/>
    <property type="match status" value="1"/>
</dbReference>
<dbReference type="InterPro" id="IPR050218">
    <property type="entry name" value="LptD"/>
</dbReference>
<dbReference type="GO" id="GO:0015920">
    <property type="term" value="P:lipopolysaccharide transport"/>
    <property type="evidence" value="ECO:0007669"/>
    <property type="project" value="InterPro"/>
</dbReference>
<dbReference type="RefSeq" id="WP_109582057.1">
    <property type="nucleotide sequence ID" value="NZ_QGGT01000001.1"/>
</dbReference>
<comment type="subunit">
    <text evidence="2">Component of the lipopolysaccharide transport and assembly complex. Interacts with LptE and LptA.</text>
</comment>
<keyword evidence="2" id="KW-0998">Cell outer membrane</keyword>
<comment type="function">
    <text evidence="2">Together with LptE, is involved in the assembly of lipopolysaccharide (LPS) at the surface of the outer membrane.</text>
</comment>
<keyword evidence="1 2" id="KW-0732">Signal</keyword>
<feature type="region of interest" description="Disordered" evidence="3">
    <location>
        <begin position="1"/>
        <end position="28"/>
    </location>
</feature>
<accession>A0A316FLD7</accession>
<sequence length="836" mass="93277">MTEQRRSPNQTATRTRPRLAGEPRHSRTLARKVVPASALRPLVLAMAGLSVNVHAQYGAASAIPDVLAAETVTQTPEPPPPPPQAGELVPRLQEPAISTAAPTGSQKQSGLGFTPQNKVPPNPNAPSFVSGDRMTGYNEKGVTLEGNAELRRDGAVVKGDKLTYDQDTDEAHVVGNARLSKNGTVAVGPEAKMRIEANEGYMLSPDYYFQQTGGGGQAERIDFLDPDRSTIKKATYTTCSPDNADWYFSASRIDLDSDREVGTAYGGVLHFFGVPIAGAPAFSFPLNEERRSGFLPPLFGYSSRSGFDLTAPYYFNLAPNRDLTLYPRILSSRGVQLGGDFRYLGEGYSGRIRADILPDDQKADRNRWSYSIQHTQRILPGLTAYANVSKVSDDQFPDDLTRTVAQSTLRQYTQEGGVVYNWQDFTVLARVQKFQTLSPSEPSYEREPQINARYTKYNLGGFDIQVEGDYTRFRIPLTTTGLQQPEGDRLFLQPSISYPIVRAGWYVTPKVLFNATQYNMDAGTNSAGVSNTLNRTVPTFSIDSGMTFEREAPTMSRLFGTRFTQTLEPRLFYVYTPFRDQSQFPLFDTAQSDFGYGQIFTENSFTGYDRIADNNKLTAGVTTRLIESDTGIERFRGTLAQRFDFTGQRVQLSGTSTDTKPSYSDLLAATTVQLFRGYYLDAGIQYSPEDNRVNYTNVAFSWRPESRKLVNFGYRYRRPTSVTDNTAIDQIELSSQWPLTRRTYGIGRVAFDKQANQLVDALAGFEYAADCWVGRVVYQRFRNTSDGYTGRFFLQVEFRGLSKIGSNPLDMLRLNVPGYEPVSARPVPTSQYDHYE</sequence>
<comment type="caution">
    <text evidence="2">Lacks conserved residue(s) required for the propagation of feature annotation.</text>
</comment>
<evidence type="ECO:0000259" key="4">
    <source>
        <dbReference type="Pfam" id="PF04453"/>
    </source>
</evidence>
<comment type="caution">
    <text evidence="5">The sequence shown here is derived from an EMBL/GenBank/DDBJ whole genome shotgun (WGS) entry which is preliminary data.</text>
</comment>
<evidence type="ECO:0000256" key="1">
    <source>
        <dbReference type="ARBA" id="ARBA00022729"/>
    </source>
</evidence>
<feature type="region of interest" description="Disordered" evidence="3">
    <location>
        <begin position="100"/>
        <end position="133"/>
    </location>
</feature>
<dbReference type="PANTHER" id="PTHR30189">
    <property type="entry name" value="LPS-ASSEMBLY PROTEIN"/>
    <property type="match status" value="1"/>
</dbReference>
<dbReference type="AlphaFoldDB" id="A0A316FLD7"/>
<reference evidence="5 6" key="1">
    <citation type="submission" date="2018-05" db="EMBL/GenBank/DDBJ databases">
        <title>Genomic Encyclopedia of Type Strains, Phase IV (KMG-V): Genome sequencing to study the core and pangenomes of soil and plant-associated prokaryotes.</title>
        <authorList>
            <person name="Whitman W."/>
        </authorList>
    </citation>
    <scope>NUCLEOTIDE SEQUENCE [LARGE SCALE GENOMIC DNA]</scope>
    <source>
        <strain evidence="5 6">SLV-132</strain>
    </source>
</reference>
<dbReference type="Gene3D" id="2.60.450.10">
    <property type="entry name" value="Lipopolysaccharide (LPS) transport protein A like domain"/>
    <property type="match status" value="1"/>
</dbReference>
<dbReference type="PANTHER" id="PTHR30189:SF1">
    <property type="entry name" value="LPS-ASSEMBLY PROTEIN LPTD"/>
    <property type="match status" value="1"/>
</dbReference>
<feature type="compositionally biased region" description="Polar residues" evidence="3">
    <location>
        <begin position="100"/>
        <end position="117"/>
    </location>
</feature>
<comment type="similarity">
    <text evidence="2">Belongs to the LptD family.</text>
</comment>
<dbReference type="GO" id="GO:0009279">
    <property type="term" value="C:cell outer membrane"/>
    <property type="evidence" value="ECO:0007669"/>
    <property type="project" value="UniProtKB-SubCell"/>
</dbReference>
<dbReference type="Proteomes" id="UP000245754">
    <property type="component" value="Unassembled WGS sequence"/>
</dbReference>
<dbReference type="GO" id="GO:0043165">
    <property type="term" value="P:Gram-negative-bacterium-type cell outer membrane assembly"/>
    <property type="evidence" value="ECO:0007669"/>
    <property type="project" value="UniProtKB-UniRule"/>
</dbReference>